<reference evidence="1" key="1">
    <citation type="submission" date="2023-06" db="EMBL/GenBank/DDBJ databases">
        <authorList>
            <consortium name="Lawrence Berkeley National Laboratory"/>
            <person name="Ahrendt S."/>
            <person name="Sahu N."/>
            <person name="Indic B."/>
            <person name="Wong-Bajracharya J."/>
            <person name="Merenyi Z."/>
            <person name="Ke H.-M."/>
            <person name="Monk M."/>
            <person name="Kocsube S."/>
            <person name="Drula E."/>
            <person name="Lipzen A."/>
            <person name="Balint B."/>
            <person name="Henrissat B."/>
            <person name="Andreopoulos B."/>
            <person name="Martin F.M."/>
            <person name="Harder C.B."/>
            <person name="Rigling D."/>
            <person name="Ford K.L."/>
            <person name="Foster G.D."/>
            <person name="Pangilinan J."/>
            <person name="Papanicolaou A."/>
            <person name="Barry K."/>
            <person name="LaButti K."/>
            <person name="Viragh M."/>
            <person name="Koriabine M."/>
            <person name="Yan M."/>
            <person name="Riley R."/>
            <person name="Champramary S."/>
            <person name="Plett K.L."/>
            <person name="Tsai I.J."/>
            <person name="Slot J."/>
            <person name="Sipos G."/>
            <person name="Plett J."/>
            <person name="Nagy L.G."/>
            <person name="Grigoriev I.V."/>
        </authorList>
    </citation>
    <scope>NUCLEOTIDE SEQUENCE</scope>
    <source>
        <strain evidence="1">ICMP 16352</strain>
    </source>
</reference>
<evidence type="ECO:0000313" key="1">
    <source>
        <dbReference type="EMBL" id="KAK0475442.1"/>
    </source>
</evidence>
<gene>
    <name evidence="1" type="ORF">IW261DRAFT_479505</name>
</gene>
<comment type="caution">
    <text evidence="1">The sequence shown here is derived from an EMBL/GenBank/DDBJ whole genome shotgun (WGS) entry which is preliminary data.</text>
</comment>
<name>A0AA39P0S9_9AGAR</name>
<accession>A0AA39P0S9</accession>
<proteinExistence type="predicted"/>
<dbReference type="EMBL" id="JAUEPR010000023">
    <property type="protein sequence ID" value="KAK0475442.1"/>
    <property type="molecule type" value="Genomic_DNA"/>
</dbReference>
<sequence length="184" mass="20850">MMQIRPPNRLICLLGRRKSGTMPNMSQSDTPCKEGAAYASNIREAEQNDSLRQQLRAEQIVNTDLARHKPNGLYSAPQEMVNVSESNHGIHEPLQAINPDIQQPTNNDVELFVQADVPDDVAPMAKENEEIVIHYPPEVQQFTAIDFPVLLFVSLPGYGYASLGIFPKLRHCFEDKRRRRKAEQ</sequence>
<dbReference type="AlphaFoldDB" id="A0AA39P0S9"/>
<keyword evidence="2" id="KW-1185">Reference proteome</keyword>
<organism evidence="1 2">
    <name type="scientific">Armillaria novae-zelandiae</name>
    <dbReference type="NCBI Taxonomy" id="153914"/>
    <lineage>
        <taxon>Eukaryota</taxon>
        <taxon>Fungi</taxon>
        <taxon>Dikarya</taxon>
        <taxon>Basidiomycota</taxon>
        <taxon>Agaricomycotina</taxon>
        <taxon>Agaricomycetes</taxon>
        <taxon>Agaricomycetidae</taxon>
        <taxon>Agaricales</taxon>
        <taxon>Marasmiineae</taxon>
        <taxon>Physalacriaceae</taxon>
        <taxon>Armillaria</taxon>
    </lineage>
</organism>
<dbReference type="Proteomes" id="UP001175227">
    <property type="component" value="Unassembled WGS sequence"/>
</dbReference>
<protein>
    <submittedName>
        <fullName evidence="1">Uncharacterized protein</fullName>
    </submittedName>
</protein>
<evidence type="ECO:0000313" key="2">
    <source>
        <dbReference type="Proteomes" id="UP001175227"/>
    </source>
</evidence>